<evidence type="ECO:0000256" key="4">
    <source>
        <dbReference type="ARBA" id="ARBA00022771"/>
    </source>
</evidence>
<name>A0A8K1CID9_PYTOL</name>
<dbReference type="GO" id="GO:0008270">
    <property type="term" value="F:zinc ion binding"/>
    <property type="evidence" value="ECO:0007669"/>
    <property type="project" value="UniProtKB-KW"/>
</dbReference>
<dbReference type="Gene3D" id="1.20.120.1750">
    <property type="match status" value="1"/>
</dbReference>
<dbReference type="EMBL" id="SPLM01000072">
    <property type="protein sequence ID" value="TMW63528.1"/>
    <property type="molecule type" value="Genomic_DNA"/>
</dbReference>
<keyword evidence="7" id="KW-1133">Transmembrane helix</keyword>
<keyword evidence="1" id="KW-0808">Transferase</keyword>
<dbReference type="Proteomes" id="UP000794436">
    <property type="component" value="Unassembled WGS sequence"/>
</dbReference>
<evidence type="ECO:0000256" key="1">
    <source>
        <dbReference type="ARBA" id="ARBA00022679"/>
    </source>
</evidence>
<reference evidence="9" key="1">
    <citation type="submission" date="2019-03" db="EMBL/GenBank/DDBJ databases">
        <title>Long read genome sequence of the mycoparasitic Pythium oligandrum ATCC 38472 isolated from sugarbeet rhizosphere.</title>
        <authorList>
            <person name="Gaulin E."/>
        </authorList>
    </citation>
    <scope>NUCLEOTIDE SEQUENCE</scope>
    <source>
        <strain evidence="9">ATCC 38472_TT</strain>
    </source>
</reference>
<keyword evidence="7" id="KW-0812">Transmembrane</keyword>
<keyword evidence="7" id="KW-0472">Membrane</keyword>
<feature type="transmembrane region" description="Helical" evidence="7">
    <location>
        <begin position="194"/>
        <end position="214"/>
    </location>
</feature>
<gene>
    <name evidence="9" type="ORF">Poli38472_002469</name>
</gene>
<comment type="caution">
    <text evidence="9">The sequence shown here is derived from an EMBL/GenBank/DDBJ whole genome shotgun (WGS) entry which is preliminary data.</text>
</comment>
<evidence type="ECO:0000259" key="8">
    <source>
        <dbReference type="PROSITE" id="PS51873"/>
    </source>
</evidence>
<keyword evidence="10" id="KW-1185">Reference proteome</keyword>
<dbReference type="AlphaFoldDB" id="A0A8K1CID9"/>
<keyword evidence="3" id="KW-0677">Repeat</keyword>
<evidence type="ECO:0000256" key="3">
    <source>
        <dbReference type="ARBA" id="ARBA00022737"/>
    </source>
</evidence>
<dbReference type="OrthoDB" id="205060at2759"/>
<dbReference type="PROSITE" id="PS51873">
    <property type="entry name" value="TRIAD"/>
    <property type="match status" value="1"/>
</dbReference>
<feature type="domain" description="RING-type" evidence="8">
    <location>
        <begin position="1"/>
        <end position="181"/>
    </location>
</feature>
<evidence type="ECO:0000313" key="10">
    <source>
        <dbReference type="Proteomes" id="UP000794436"/>
    </source>
</evidence>
<feature type="transmembrane region" description="Helical" evidence="7">
    <location>
        <begin position="220"/>
        <end position="241"/>
    </location>
</feature>
<keyword evidence="2" id="KW-0479">Metal-binding</keyword>
<protein>
    <recommendedName>
        <fullName evidence="8">RING-type domain-containing protein</fullName>
    </recommendedName>
</protein>
<evidence type="ECO:0000256" key="7">
    <source>
        <dbReference type="SAM" id="Phobius"/>
    </source>
</evidence>
<keyword evidence="6" id="KW-0862">Zinc</keyword>
<evidence type="ECO:0000256" key="2">
    <source>
        <dbReference type="ARBA" id="ARBA00022723"/>
    </source>
</evidence>
<evidence type="ECO:0000313" key="9">
    <source>
        <dbReference type="EMBL" id="TMW63528.1"/>
    </source>
</evidence>
<accession>A0A8K1CID9</accession>
<organism evidence="9 10">
    <name type="scientific">Pythium oligandrum</name>
    <name type="common">Mycoparasitic fungus</name>
    <dbReference type="NCBI Taxonomy" id="41045"/>
    <lineage>
        <taxon>Eukaryota</taxon>
        <taxon>Sar</taxon>
        <taxon>Stramenopiles</taxon>
        <taxon>Oomycota</taxon>
        <taxon>Peronosporomycetes</taxon>
        <taxon>Pythiales</taxon>
        <taxon>Pythiaceae</taxon>
        <taxon>Pythium</taxon>
    </lineage>
</organism>
<evidence type="ECO:0000256" key="6">
    <source>
        <dbReference type="ARBA" id="ARBA00022833"/>
    </source>
</evidence>
<dbReference type="GO" id="GO:0016740">
    <property type="term" value="F:transferase activity"/>
    <property type="evidence" value="ECO:0007669"/>
    <property type="project" value="UniProtKB-KW"/>
</dbReference>
<keyword evidence="4" id="KW-0863">Zinc-finger</keyword>
<proteinExistence type="predicted"/>
<feature type="transmembrane region" description="Helical" evidence="7">
    <location>
        <begin position="253"/>
        <end position="274"/>
    </location>
</feature>
<keyword evidence="5" id="KW-0833">Ubl conjugation pathway</keyword>
<dbReference type="InterPro" id="IPR044066">
    <property type="entry name" value="TRIAD_supradom"/>
</dbReference>
<sequence>MPHKKYLEIKIRDGQVYPSCFHEVETRACGIQISPSDIQAVVSNDIWTKYNTFKFKKETQHPGECPYCGFTQACEGPEHPEVTCGGCHLVYCYVHGRAHEGGNYADFKLKQSETEKLSRLVVGTSKPYPGCQYNVDKEGNGCNTLKYTKCETELCWICGRQIIDSSVHFARMSGNGCCGKQFSIDEEDTWLKRLMSIMVVLQPYTFYVVVVQLLGVPYSTLGLCLLACGLSIVSIFWLRAHPLEVFAWLHGKVMTYLLLRPISFVWHLIVNLAVSNGATRGDSERVD</sequence>
<evidence type="ECO:0000256" key="5">
    <source>
        <dbReference type="ARBA" id="ARBA00022786"/>
    </source>
</evidence>